<comment type="caution">
    <text evidence="2">The sequence shown here is derived from an EMBL/GenBank/DDBJ whole genome shotgun (WGS) entry which is preliminary data.</text>
</comment>
<sequence>MTVPEFPSGDLLTAIDNDQVLIKKWTVWKDNCAKIRVLTSVCVAQISPYGTLELQPSLAPRHILLRIGLFHIRHFHETEHVNKFLNWSRRFKVAKENPEQRTKVIEACSPSETDKNVIRHENKQLIHGVLKEFLKEQTTTPGSGKDDVDLQVEEIEAKEGR</sequence>
<organism evidence="2 3">
    <name type="scientific">Acropora cervicornis</name>
    <name type="common">Staghorn coral</name>
    <dbReference type="NCBI Taxonomy" id="6130"/>
    <lineage>
        <taxon>Eukaryota</taxon>
        <taxon>Metazoa</taxon>
        <taxon>Cnidaria</taxon>
        <taxon>Anthozoa</taxon>
        <taxon>Hexacorallia</taxon>
        <taxon>Scleractinia</taxon>
        <taxon>Astrocoeniina</taxon>
        <taxon>Acroporidae</taxon>
        <taxon>Acropora</taxon>
    </lineage>
</organism>
<feature type="region of interest" description="Disordered" evidence="1">
    <location>
        <begin position="136"/>
        <end position="161"/>
    </location>
</feature>
<accession>A0AAD9V2N3</accession>
<evidence type="ECO:0000313" key="3">
    <source>
        <dbReference type="Proteomes" id="UP001249851"/>
    </source>
</evidence>
<dbReference type="EMBL" id="JARQWQ010000042">
    <property type="protein sequence ID" value="KAK2558946.1"/>
    <property type="molecule type" value="Genomic_DNA"/>
</dbReference>
<evidence type="ECO:0000313" key="2">
    <source>
        <dbReference type="EMBL" id="KAK2558946.1"/>
    </source>
</evidence>
<gene>
    <name evidence="2" type="ORF">P5673_018571</name>
</gene>
<reference evidence="2" key="2">
    <citation type="journal article" date="2023" name="Science">
        <title>Genomic signatures of disease resistance in endangered staghorn corals.</title>
        <authorList>
            <person name="Vollmer S.V."/>
            <person name="Selwyn J.D."/>
            <person name="Despard B.A."/>
            <person name="Roesel C.L."/>
        </authorList>
    </citation>
    <scope>NUCLEOTIDE SEQUENCE</scope>
    <source>
        <strain evidence="2">K2</strain>
    </source>
</reference>
<dbReference type="AlphaFoldDB" id="A0AAD9V2N3"/>
<name>A0AAD9V2N3_ACRCE</name>
<proteinExistence type="predicted"/>
<evidence type="ECO:0000256" key="1">
    <source>
        <dbReference type="SAM" id="MobiDB-lite"/>
    </source>
</evidence>
<reference evidence="2" key="1">
    <citation type="journal article" date="2023" name="G3 (Bethesda)">
        <title>Whole genome assembly and annotation of the endangered Caribbean coral Acropora cervicornis.</title>
        <authorList>
            <person name="Selwyn J.D."/>
            <person name="Vollmer S.V."/>
        </authorList>
    </citation>
    <scope>NUCLEOTIDE SEQUENCE</scope>
    <source>
        <strain evidence="2">K2</strain>
    </source>
</reference>
<protein>
    <submittedName>
        <fullName evidence="2">Uncharacterized protein</fullName>
    </submittedName>
</protein>
<keyword evidence="3" id="KW-1185">Reference proteome</keyword>
<dbReference type="Proteomes" id="UP001249851">
    <property type="component" value="Unassembled WGS sequence"/>
</dbReference>